<sequence>MARAASRLALPSALPPLAFATLLVAVVNVTAVRVALYTGLQGRVRDKNKTNEVHAFGAKEPGDVELFTKLVRRKHLPTKGRLDAVRYPPGGGESKNVVTHVEVSVPQRTLTKDEVHITEGGPGMRFVALTVGGRRSFLVDYTVTVFGHEAGVAKPEKHASGGGSTEPAAATGGPTEDAAAAEGSPDKPDDSP</sequence>
<evidence type="ECO:0000313" key="3">
    <source>
        <dbReference type="Proteomes" id="UP000515158"/>
    </source>
</evidence>
<proteinExistence type="predicted"/>
<organism evidence="4">
    <name type="scientific">Thrips palmi</name>
    <name type="common">Melon thrips</name>
    <dbReference type="NCBI Taxonomy" id="161013"/>
    <lineage>
        <taxon>Eukaryota</taxon>
        <taxon>Metazoa</taxon>
        <taxon>Ecdysozoa</taxon>
        <taxon>Arthropoda</taxon>
        <taxon>Hexapoda</taxon>
        <taxon>Insecta</taxon>
        <taxon>Pterygota</taxon>
        <taxon>Neoptera</taxon>
        <taxon>Paraneoptera</taxon>
        <taxon>Thysanoptera</taxon>
        <taxon>Terebrantia</taxon>
        <taxon>Thripoidea</taxon>
        <taxon>Thripidae</taxon>
        <taxon>Thrips</taxon>
    </lineage>
</organism>
<dbReference type="InterPro" id="IPR031734">
    <property type="entry name" value="MBF2"/>
</dbReference>
<keyword evidence="3" id="KW-1185">Reference proteome</keyword>
<dbReference type="InParanoid" id="A0A6P8ZGZ4"/>
<evidence type="ECO:0000313" key="4">
    <source>
        <dbReference type="RefSeq" id="XP_034230959.1"/>
    </source>
</evidence>
<accession>A0A6P8ZGZ4</accession>
<feature type="chain" id="PRO_5027814276" evidence="2">
    <location>
        <begin position="21"/>
        <end position="192"/>
    </location>
</feature>
<feature type="signal peptide" evidence="2">
    <location>
        <begin position="1"/>
        <end position="20"/>
    </location>
</feature>
<gene>
    <name evidence="4" type="primary">LOC117639428</name>
</gene>
<dbReference type="GeneID" id="117639428"/>
<dbReference type="Pfam" id="PF15868">
    <property type="entry name" value="MBF2"/>
    <property type="match status" value="1"/>
</dbReference>
<dbReference type="AlphaFoldDB" id="A0A6P8ZGZ4"/>
<keyword evidence="2" id="KW-0732">Signal</keyword>
<protein>
    <submittedName>
        <fullName evidence="4">Uncharacterized protein LOC117639428 isoform X1</fullName>
    </submittedName>
</protein>
<dbReference type="RefSeq" id="XP_034230959.1">
    <property type="nucleotide sequence ID" value="XM_034375068.1"/>
</dbReference>
<evidence type="ECO:0000256" key="2">
    <source>
        <dbReference type="SAM" id="SignalP"/>
    </source>
</evidence>
<reference evidence="4" key="1">
    <citation type="submission" date="2025-08" db="UniProtKB">
        <authorList>
            <consortium name="RefSeq"/>
        </authorList>
    </citation>
    <scope>IDENTIFICATION</scope>
    <source>
        <tissue evidence="4">Total insect</tissue>
    </source>
</reference>
<dbReference type="KEGG" id="tpal:117639428"/>
<evidence type="ECO:0000256" key="1">
    <source>
        <dbReference type="SAM" id="MobiDB-lite"/>
    </source>
</evidence>
<name>A0A6P8ZGZ4_THRPL</name>
<feature type="region of interest" description="Disordered" evidence="1">
    <location>
        <begin position="152"/>
        <end position="192"/>
    </location>
</feature>
<dbReference type="Proteomes" id="UP000515158">
    <property type="component" value="Unplaced"/>
</dbReference>